<dbReference type="RefSeq" id="XP_009538020.1">
    <property type="nucleotide sequence ID" value="XM_009539725.1"/>
</dbReference>
<keyword evidence="2" id="KW-1185">Reference proteome</keyword>
<name>G5AD70_PHYSP</name>
<dbReference type="Proteomes" id="UP000002640">
    <property type="component" value="Unassembled WGS sequence"/>
</dbReference>
<organism evidence="1 2">
    <name type="scientific">Phytophthora sojae (strain P6497)</name>
    <name type="common">Soybean stem and root rot agent</name>
    <name type="synonym">Phytophthora megasperma f. sp. glycines</name>
    <dbReference type="NCBI Taxonomy" id="1094619"/>
    <lineage>
        <taxon>Eukaryota</taxon>
        <taxon>Sar</taxon>
        <taxon>Stramenopiles</taxon>
        <taxon>Oomycota</taxon>
        <taxon>Peronosporomycetes</taxon>
        <taxon>Peronosporales</taxon>
        <taxon>Peronosporaceae</taxon>
        <taxon>Phytophthora</taxon>
    </lineage>
</organism>
<dbReference type="KEGG" id="psoj:PHYSODRAFT_341428"/>
<proteinExistence type="predicted"/>
<accession>G5AD70</accession>
<reference evidence="1 2" key="1">
    <citation type="journal article" date="2006" name="Science">
        <title>Phytophthora genome sequences uncover evolutionary origins and mechanisms of pathogenesis.</title>
        <authorList>
            <person name="Tyler B.M."/>
            <person name="Tripathy S."/>
            <person name="Zhang X."/>
            <person name="Dehal P."/>
            <person name="Jiang R.H."/>
            <person name="Aerts A."/>
            <person name="Arredondo F.D."/>
            <person name="Baxter L."/>
            <person name="Bensasson D."/>
            <person name="Beynon J.L."/>
            <person name="Chapman J."/>
            <person name="Damasceno C.M."/>
            <person name="Dorrance A.E."/>
            <person name="Dou D."/>
            <person name="Dickerman A.W."/>
            <person name="Dubchak I.L."/>
            <person name="Garbelotto M."/>
            <person name="Gijzen M."/>
            <person name="Gordon S.G."/>
            <person name="Govers F."/>
            <person name="Grunwald N.J."/>
            <person name="Huang W."/>
            <person name="Ivors K.L."/>
            <person name="Jones R.W."/>
            <person name="Kamoun S."/>
            <person name="Krampis K."/>
            <person name="Lamour K.H."/>
            <person name="Lee M.K."/>
            <person name="McDonald W.H."/>
            <person name="Medina M."/>
            <person name="Meijer H.J."/>
            <person name="Nordberg E.K."/>
            <person name="Maclean D.J."/>
            <person name="Ospina-Giraldo M.D."/>
            <person name="Morris P.F."/>
            <person name="Phuntumart V."/>
            <person name="Putnam N.H."/>
            <person name="Rash S."/>
            <person name="Rose J.K."/>
            <person name="Sakihama Y."/>
            <person name="Salamov A.A."/>
            <person name="Savidor A."/>
            <person name="Scheuring C.F."/>
            <person name="Smith B.M."/>
            <person name="Sobral B.W."/>
            <person name="Terry A."/>
            <person name="Torto-Alalibo T.A."/>
            <person name="Win J."/>
            <person name="Xu Z."/>
            <person name="Zhang H."/>
            <person name="Grigoriev I.V."/>
            <person name="Rokhsar D.S."/>
            <person name="Boore J.L."/>
        </authorList>
    </citation>
    <scope>NUCLEOTIDE SEQUENCE [LARGE SCALE GENOMIC DNA]</scope>
    <source>
        <strain evidence="1 2">P6497</strain>
    </source>
</reference>
<dbReference type="SMR" id="G5AD70"/>
<evidence type="ECO:0000313" key="1">
    <source>
        <dbReference type="EMBL" id="EGZ06123.1"/>
    </source>
</evidence>
<evidence type="ECO:0000313" key="2">
    <source>
        <dbReference type="Proteomes" id="UP000002640"/>
    </source>
</evidence>
<dbReference type="Gene3D" id="2.60.20.10">
    <property type="entry name" value="Crystallins"/>
    <property type="match status" value="1"/>
</dbReference>
<dbReference type="InParanoid" id="G5AD70"/>
<protein>
    <submittedName>
        <fullName evidence="1">Uncharacterized protein</fullName>
    </submittedName>
</protein>
<dbReference type="EMBL" id="JH159164">
    <property type="protein sequence ID" value="EGZ06123.1"/>
    <property type="molecule type" value="Genomic_DNA"/>
</dbReference>
<sequence length="134" mass="14829">MLRAGRVAAVTKGSVYFYTDINFGGTLFPVDVSQSNKCYSLCEFKDASSVKWLGQFPASGYTDGKAQVAFYTEKTCVGPHVHFPIEFKDNIVVNSNVKNLSQFNIDNAISSFVVWETSENVEHGAQTKCPWANN</sequence>
<dbReference type="AlphaFoldDB" id="G5AD70"/>
<gene>
    <name evidence="1" type="ORF">PHYSODRAFT_341428</name>
</gene>
<dbReference type="GeneID" id="20648074"/>